<reference evidence="1 2" key="1">
    <citation type="submission" date="2022-09" db="EMBL/GenBank/DDBJ databases">
        <authorList>
            <person name="Han X.L."/>
            <person name="Wang Q."/>
            <person name="Lu T."/>
        </authorList>
    </citation>
    <scope>NUCLEOTIDE SEQUENCE [LARGE SCALE GENOMIC DNA]</scope>
    <source>
        <strain evidence="1 2">WQ 127069</strain>
    </source>
</reference>
<organism evidence="1 2">
    <name type="scientific">Paenibacillus baimaensis</name>
    <dbReference type="NCBI Taxonomy" id="2982185"/>
    <lineage>
        <taxon>Bacteria</taxon>
        <taxon>Bacillati</taxon>
        <taxon>Bacillota</taxon>
        <taxon>Bacilli</taxon>
        <taxon>Bacillales</taxon>
        <taxon>Paenibacillaceae</taxon>
        <taxon>Paenibacillus</taxon>
    </lineage>
</organism>
<evidence type="ECO:0000313" key="2">
    <source>
        <dbReference type="Proteomes" id="UP001652445"/>
    </source>
</evidence>
<protein>
    <submittedName>
        <fullName evidence="1">Uracil-DNA glycosylase</fullName>
    </submittedName>
</protein>
<gene>
    <name evidence="1" type="ORF">OB236_19050</name>
</gene>
<sequence length="66" mass="7495">MKKDTKISESTPLKPINCIKCVHYYVTWDPAFPKGCRAFGFKTSEMPSTLVKRSSGHPCLKFESKL</sequence>
<dbReference type="Proteomes" id="UP001652445">
    <property type="component" value="Unassembled WGS sequence"/>
</dbReference>
<comment type="caution">
    <text evidence="1">The sequence shown here is derived from an EMBL/GenBank/DDBJ whole genome shotgun (WGS) entry which is preliminary data.</text>
</comment>
<proteinExistence type="predicted"/>
<name>A0ABT2UHT2_9BACL</name>
<evidence type="ECO:0000313" key="1">
    <source>
        <dbReference type="EMBL" id="MCU6794207.1"/>
    </source>
</evidence>
<keyword evidence="2" id="KW-1185">Reference proteome</keyword>
<accession>A0ABT2UHT2</accession>
<dbReference type="EMBL" id="JAOQIO010000077">
    <property type="protein sequence ID" value="MCU6794207.1"/>
    <property type="molecule type" value="Genomic_DNA"/>
</dbReference>